<keyword evidence="4 5" id="KW-0472">Membrane</keyword>
<evidence type="ECO:0000256" key="3">
    <source>
        <dbReference type="ARBA" id="ARBA00022989"/>
    </source>
</evidence>
<dbReference type="InterPro" id="IPR011701">
    <property type="entry name" value="MFS"/>
</dbReference>
<evidence type="ECO:0000256" key="5">
    <source>
        <dbReference type="SAM" id="Phobius"/>
    </source>
</evidence>
<feature type="transmembrane region" description="Helical" evidence="5">
    <location>
        <begin position="281"/>
        <end position="298"/>
    </location>
</feature>
<gene>
    <name evidence="7" type="ORF">AVDCRST_MAG79-2996</name>
</gene>
<evidence type="ECO:0000259" key="6">
    <source>
        <dbReference type="PROSITE" id="PS50850"/>
    </source>
</evidence>
<dbReference type="PANTHER" id="PTHR43129">
    <property type="entry name" value="FOSMIDOMYCIN RESISTANCE PROTEIN"/>
    <property type="match status" value="1"/>
</dbReference>
<reference evidence="7" key="1">
    <citation type="submission" date="2020-02" db="EMBL/GenBank/DDBJ databases">
        <authorList>
            <person name="Meier V. D."/>
        </authorList>
    </citation>
    <scope>NUCLEOTIDE SEQUENCE</scope>
    <source>
        <strain evidence="7">AVDCRST_MAG79</strain>
    </source>
</reference>
<dbReference type="Pfam" id="PF07690">
    <property type="entry name" value="MFS_1"/>
    <property type="match status" value="1"/>
</dbReference>
<protein>
    <recommendedName>
        <fullName evidence="6">Major facilitator superfamily (MFS) profile domain-containing protein</fullName>
    </recommendedName>
</protein>
<feature type="transmembrane region" description="Helical" evidence="5">
    <location>
        <begin position="48"/>
        <end position="68"/>
    </location>
</feature>
<feature type="domain" description="Major facilitator superfamily (MFS) profile" evidence="6">
    <location>
        <begin position="17"/>
        <end position="391"/>
    </location>
</feature>
<feature type="transmembrane region" description="Helical" evidence="5">
    <location>
        <begin position="250"/>
        <end position="269"/>
    </location>
</feature>
<keyword evidence="3 5" id="KW-1133">Transmembrane helix</keyword>
<dbReference type="PRINTS" id="PR01988">
    <property type="entry name" value="EXPORTERBACE"/>
</dbReference>
<comment type="subcellular location">
    <subcellularLocation>
        <location evidence="1">Cell membrane</location>
        <topology evidence="1">Multi-pass membrane protein</topology>
    </subcellularLocation>
</comment>
<dbReference type="Gene3D" id="1.20.1250.20">
    <property type="entry name" value="MFS general substrate transporter like domains"/>
    <property type="match status" value="2"/>
</dbReference>
<dbReference type="InterPro" id="IPR022324">
    <property type="entry name" value="Bacilysin_exporter_BacE_put"/>
</dbReference>
<feature type="transmembrane region" description="Helical" evidence="5">
    <location>
        <begin position="365"/>
        <end position="384"/>
    </location>
</feature>
<feature type="transmembrane region" description="Helical" evidence="5">
    <location>
        <begin position="80"/>
        <end position="98"/>
    </location>
</feature>
<dbReference type="EMBL" id="CADCWC010000476">
    <property type="protein sequence ID" value="CAA9554839.1"/>
    <property type="molecule type" value="Genomic_DNA"/>
</dbReference>
<dbReference type="InterPro" id="IPR036259">
    <property type="entry name" value="MFS_trans_sf"/>
</dbReference>
<sequence length="408" mass="40563">MSSGVRSEPSSASLVRRMAPLTVGHAAVDFTQGVLPALLPALVTRFSLSYAAAGGLVLAATAASSVTQPLFGRLADRREALWLLPFGVLLSGGGLALATVAPTYALVFLAVLTAGFGVAAYHPEASRVARSLAHARPGSGLSVFSVGGNAGVAAGPAVAGVVLALGGLDLAVVLGLPALLCAAWLWRLVPRLRADDADAASARGLEQGVDRPRALIALLVGVALRAYVYFGLLSFLPLYEERVRGRSDGYGALLLSALLFAGAIGTLAMGRLADRRSPRRLMAGAMLAAAPLVALYVADPGPLGAVAAVLAGAVVVATFGLSLQLAQDFLPSSAAQAAGLSIGLSVGLGGVASVAIGLLADQVGLGASLASCAGVALLAGVVAARLPDGRPPRGGAVRSSGAPVRSAP</sequence>
<feature type="transmembrane region" description="Helical" evidence="5">
    <location>
        <begin position="337"/>
        <end position="359"/>
    </location>
</feature>
<accession>A0A6J4USA7</accession>
<evidence type="ECO:0000313" key="7">
    <source>
        <dbReference type="EMBL" id="CAA9554839.1"/>
    </source>
</evidence>
<feature type="transmembrane region" description="Helical" evidence="5">
    <location>
        <begin position="104"/>
        <end position="121"/>
    </location>
</feature>
<feature type="transmembrane region" description="Helical" evidence="5">
    <location>
        <begin position="170"/>
        <end position="189"/>
    </location>
</feature>
<evidence type="ECO:0000256" key="2">
    <source>
        <dbReference type="ARBA" id="ARBA00022692"/>
    </source>
</evidence>
<dbReference type="AlphaFoldDB" id="A0A6J4USA7"/>
<dbReference type="CDD" id="cd17478">
    <property type="entry name" value="MFS_FsR"/>
    <property type="match status" value="1"/>
</dbReference>
<name>A0A6J4USA7_9ACTN</name>
<evidence type="ECO:0000256" key="1">
    <source>
        <dbReference type="ARBA" id="ARBA00004651"/>
    </source>
</evidence>
<organism evidence="7">
    <name type="scientific">uncultured Thermoleophilia bacterium</name>
    <dbReference type="NCBI Taxonomy" id="1497501"/>
    <lineage>
        <taxon>Bacteria</taxon>
        <taxon>Bacillati</taxon>
        <taxon>Actinomycetota</taxon>
        <taxon>Thermoleophilia</taxon>
        <taxon>environmental samples</taxon>
    </lineage>
</organism>
<feature type="transmembrane region" description="Helical" evidence="5">
    <location>
        <begin position="304"/>
        <end position="325"/>
    </location>
</feature>
<dbReference type="GO" id="GO:0005886">
    <property type="term" value="C:plasma membrane"/>
    <property type="evidence" value="ECO:0007669"/>
    <property type="project" value="UniProtKB-SubCell"/>
</dbReference>
<dbReference type="GO" id="GO:0022857">
    <property type="term" value="F:transmembrane transporter activity"/>
    <property type="evidence" value="ECO:0007669"/>
    <property type="project" value="InterPro"/>
</dbReference>
<keyword evidence="2 5" id="KW-0812">Transmembrane</keyword>
<dbReference type="PROSITE" id="PS50850">
    <property type="entry name" value="MFS"/>
    <property type="match status" value="1"/>
</dbReference>
<feature type="transmembrane region" description="Helical" evidence="5">
    <location>
        <begin position="141"/>
        <end position="164"/>
    </location>
</feature>
<evidence type="ECO:0000256" key="4">
    <source>
        <dbReference type="ARBA" id="ARBA00023136"/>
    </source>
</evidence>
<feature type="transmembrane region" description="Helical" evidence="5">
    <location>
        <begin position="215"/>
        <end position="238"/>
    </location>
</feature>
<dbReference type="InterPro" id="IPR020846">
    <property type="entry name" value="MFS_dom"/>
</dbReference>
<proteinExistence type="predicted"/>
<dbReference type="SUPFAM" id="SSF103473">
    <property type="entry name" value="MFS general substrate transporter"/>
    <property type="match status" value="1"/>
</dbReference>
<dbReference type="PANTHER" id="PTHR43129:SF1">
    <property type="entry name" value="FOSMIDOMYCIN RESISTANCE PROTEIN"/>
    <property type="match status" value="1"/>
</dbReference>